<dbReference type="EMBL" id="CP003179">
    <property type="protein sequence ID" value="AEW03788.1"/>
    <property type="molecule type" value="Genomic_DNA"/>
</dbReference>
<sequence length="426" mass="49431">MPHDPKSQLGRLFDRCLIDRHPVTALWWRGDQKITRLLPEWSADAFSQESARWLHLSQKTGGIEDGEIRHWGRYARWAHQRIQEESWRNAWAVLQHLVMVLTVVELLDPEGARFPREPLLGQMTRWLDRIQGTGHHGYWGKTYLDYWQQLALKNVARLQPPSPLRDWEGLTQGLTQAINRFVERQNLLTSGSGSDAPWVPPAHVSDREWVVRRQEFLKTSPLPKPPPLDNWPLFPVGLSSDEVAKPTISSWWLKPGRHKDTLVHPHQGAWRDAIGALWTVWRESAGGHALTWALTPPMFIQGPLWALVSDAAQRWPAWPPASHGYLAWWMQWKQALAVADAWLWLEGGDPDEVLKFLERWVSTGSAQFWVVYLKTHPGEMMMTWRAYRYWTEAHQGKPYWTQLPIMPDRLFRADTWPPGDQWGSAG</sequence>
<name>G8TWU0_SULAD</name>
<dbReference type="HOGENOM" id="CLU_643917_0_0_9"/>
<protein>
    <submittedName>
        <fullName evidence="1">Uncharacterized protein</fullName>
    </submittedName>
</protein>
<dbReference type="PATRIC" id="fig|679936.5.peg.220"/>
<evidence type="ECO:0000313" key="1">
    <source>
        <dbReference type="EMBL" id="AEW03788.1"/>
    </source>
</evidence>
<keyword evidence="2" id="KW-1185">Reference proteome</keyword>
<dbReference type="STRING" id="679936.Sulac_0216"/>
<proteinExistence type="predicted"/>
<gene>
    <name evidence="1" type="ordered locus">Sulac_0216</name>
</gene>
<reference evidence="1 2" key="2">
    <citation type="journal article" date="2012" name="Stand. Genomic Sci.">
        <title>Complete genome sequence of the moderately thermophilic mineral-sulfide-oxidizing firmicute Sulfobacillus acidophilus type strain (NAL(T)).</title>
        <authorList>
            <person name="Anderson I."/>
            <person name="Chertkov O."/>
            <person name="Chen A."/>
            <person name="Saunders E."/>
            <person name="Lapidus A."/>
            <person name="Nolan M."/>
            <person name="Lucas S."/>
            <person name="Hammon N."/>
            <person name="Deshpande S."/>
            <person name="Cheng J.F."/>
            <person name="Han C."/>
            <person name="Tapia R."/>
            <person name="Goodwin L.A."/>
            <person name="Pitluck S."/>
            <person name="Liolios K."/>
            <person name="Pagani I."/>
            <person name="Ivanova N."/>
            <person name="Mikhailova N."/>
            <person name="Pati A."/>
            <person name="Palaniappan K."/>
            <person name="Land M."/>
            <person name="Pan C."/>
            <person name="Rohde M."/>
            <person name="Pukall R."/>
            <person name="Goker M."/>
            <person name="Detter J.C."/>
            <person name="Woyke T."/>
            <person name="Bristow J."/>
            <person name="Eisen J.A."/>
            <person name="Markowitz V."/>
            <person name="Hugenholtz P."/>
            <person name="Kyrpides N.C."/>
            <person name="Klenk H.P."/>
            <person name="Mavromatis K."/>
        </authorList>
    </citation>
    <scope>NUCLEOTIDE SEQUENCE [LARGE SCALE GENOMIC DNA]</scope>
    <source>
        <strain evidence="2">ATCC 700253 / DSM 10332 / NAL</strain>
    </source>
</reference>
<organism evidence="1 2">
    <name type="scientific">Sulfobacillus acidophilus (strain ATCC 700253 / DSM 10332 / NAL)</name>
    <dbReference type="NCBI Taxonomy" id="679936"/>
    <lineage>
        <taxon>Bacteria</taxon>
        <taxon>Bacillati</taxon>
        <taxon>Bacillota</taxon>
        <taxon>Clostridia</taxon>
        <taxon>Eubacteriales</taxon>
        <taxon>Clostridiales Family XVII. Incertae Sedis</taxon>
        <taxon>Sulfobacillus</taxon>
    </lineage>
</organism>
<dbReference type="AlphaFoldDB" id="G8TWU0"/>
<dbReference type="Proteomes" id="UP000005439">
    <property type="component" value="Chromosome"/>
</dbReference>
<accession>G8TWU0</accession>
<evidence type="ECO:0000313" key="2">
    <source>
        <dbReference type="Proteomes" id="UP000005439"/>
    </source>
</evidence>
<dbReference type="KEGG" id="sap:Sulac_0216"/>
<reference evidence="2" key="1">
    <citation type="submission" date="2011-12" db="EMBL/GenBank/DDBJ databases">
        <title>The complete genome of chromosome of Sulfobacillus acidophilus DSM 10332.</title>
        <authorList>
            <person name="Lucas S."/>
            <person name="Han J."/>
            <person name="Lapidus A."/>
            <person name="Bruce D."/>
            <person name="Goodwin L."/>
            <person name="Pitluck S."/>
            <person name="Peters L."/>
            <person name="Kyrpides N."/>
            <person name="Mavromatis K."/>
            <person name="Ivanova N."/>
            <person name="Mikhailova N."/>
            <person name="Chertkov O."/>
            <person name="Saunders E."/>
            <person name="Detter J.C."/>
            <person name="Tapia R."/>
            <person name="Han C."/>
            <person name="Land M."/>
            <person name="Hauser L."/>
            <person name="Markowitz V."/>
            <person name="Cheng J.-F."/>
            <person name="Hugenholtz P."/>
            <person name="Woyke T."/>
            <person name="Wu D."/>
            <person name="Pukall R."/>
            <person name="Gehrich-Schroeter G."/>
            <person name="Schneider S."/>
            <person name="Klenk H.-P."/>
            <person name="Eisen J.A."/>
        </authorList>
    </citation>
    <scope>NUCLEOTIDE SEQUENCE [LARGE SCALE GENOMIC DNA]</scope>
    <source>
        <strain evidence="2">ATCC 700253 / DSM 10332 / NAL</strain>
    </source>
</reference>